<reference evidence="2" key="1">
    <citation type="submission" date="2021-01" db="EMBL/GenBank/DDBJ databases">
        <title>Modified the classification status of verrucomicrobia.</title>
        <authorList>
            <person name="Feng X."/>
        </authorList>
    </citation>
    <scope>NUCLEOTIDE SEQUENCE</scope>
    <source>
        <strain evidence="2">JCM 18052</strain>
    </source>
</reference>
<evidence type="ECO:0000313" key="2">
    <source>
        <dbReference type="EMBL" id="MBK1818318.1"/>
    </source>
</evidence>
<feature type="region of interest" description="Disordered" evidence="1">
    <location>
        <begin position="204"/>
        <end position="226"/>
    </location>
</feature>
<gene>
    <name evidence="2" type="ORF">JIN84_22045</name>
</gene>
<name>A0A934VCG4_9BACT</name>
<keyword evidence="3" id="KW-1185">Reference proteome</keyword>
<feature type="compositionally biased region" description="Basic and acidic residues" evidence="1">
    <location>
        <begin position="216"/>
        <end position="226"/>
    </location>
</feature>
<sequence length="226" mass="24497">MAPPGEGFGKPKPVHLNGVLAYISKPWGLRPADRDKDIQSFDQIKEGMTFREIVSLLGPGVQDSLSGVGMIFWGCKDGRVLVTARPGGSIDEKTSYQIRLQGRDQRHKDVAELARTLIADIEVSGQEVKVALTKDSDQAKAREVVTYQVGGMFQWMGPSGFLPRVDFTIEKIEGNSVFCHYYYGALPEGLLHYSDSGSIILTPDGKGGVGQPATEAKLKEAGDGGR</sequence>
<organism evidence="2 3">
    <name type="scientific">Luteolibacter yonseiensis</name>
    <dbReference type="NCBI Taxonomy" id="1144680"/>
    <lineage>
        <taxon>Bacteria</taxon>
        <taxon>Pseudomonadati</taxon>
        <taxon>Verrucomicrobiota</taxon>
        <taxon>Verrucomicrobiia</taxon>
        <taxon>Verrucomicrobiales</taxon>
        <taxon>Verrucomicrobiaceae</taxon>
        <taxon>Luteolibacter</taxon>
    </lineage>
</organism>
<dbReference type="RefSeq" id="WP_200353265.1">
    <property type="nucleotide sequence ID" value="NZ_BAABHZ010000002.1"/>
</dbReference>
<dbReference type="AlphaFoldDB" id="A0A934VCG4"/>
<proteinExistence type="predicted"/>
<comment type="caution">
    <text evidence="2">The sequence shown here is derived from an EMBL/GenBank/DDBJ whole genome shotgun (WGS) entry which is preliminary data.</text>
</comment>
<evidence type="ECO:0000256" key="1">
    <source>
        <dbReference type="SAM" id="MobiDB-lite"/>
    </source>
</evidence>
<accession>A0A934VCG4</accession>
<dbReference type="EMBL" id="JAENIK010000013">
    <property type="protein sequence ID" value="MBK1818318.1"/>
    <property type="molecule type" value="Genomic_DNA"/>
</dbReference>
<protein>
    <submittedName>
        <fullName evidence="2">Uncharacterized protein</fullName>
    </submittedName>
</protein>
<dbReference type="Proteomes" id="UP000600139">
    <property type="component" value="Unassembled WGS sequence"/>
</dbReference>
<evidence type="ECO:0000313" key="3">
    <source>
        <dbReference type="Proteomes" id="UP000600139"/>
    </source>
</evidence>